<dbReference type="PANTHER" id="PTHR45138:SF9">
    <property type="entry name" value="DIGUANYLATE CYCLASE DGCM-RELATED"/>
    <property type="match status" value="1"/>
</dbReference>
<dbReference type="NCBIfam" id="TIGR00254">
    <property type="entry name" value="GGDEF"/>
    <property type="match status" value="1"/>
</dbReference>
<keyword evidence="3" id="KW-0548">Nucleotidyltransferase</keyword>
<dbReference type="InterPro" id="IPR000160">
    <property type="entry name" value="GGDEF_dom"/>
</dbReference>
<dbReference type="SUPFAM" id="SSF55073">
    <property type="entry name" value="Nucleotide cyclase"/>
    <property type="match status" value="1"/>
</dbReference>
<protein>
    <submittedName>
        <fullName evidence="3">Putative diguanylate cyclase YcdT</fullName>
        <ecNumber evidence="3">2.7.7.65</ecNumber>
    </submittedName>
</protein>
<dbReference type="EMBL" id="MLJW01001756">
    <property type="protein sequence ID" value="OIQ76848.1"/>
    <property type="molecule type" value="Genomic_DNA"/>
</dbReference>
<organism evidence="3">
    <name type="scientific">mine drainage metagenome</name>
    <dbReference type="NCBI Taxonomy" id="410659"/>
    <lineage>
        <taxon>unclassified sequences</taxon>
        <taxon>metagenomes</taxon>
        <taxon>ecological metagenomes</taxon>
    </lineage>
</organism>
<dbReference type="FunFam" id="3.30.70.270:FF:000001">
    <property type="entry name" value="Diguanylate cyclase domain protein"/>
    <property type="match status" value="1"/>
</dbReference>
<dbReference type="Pfam" id="PF00990">
    <property type="entry name" value="GGDEF"/>
    <property type="match status" value="1"/>
</dbReference>
<evidence type="ECO:0000256" key="1">
    <source>
        <dbReference type="SAM" id="Phobius"/>
    </source>
</evidence>
<evidence type="ECO:0000313" key="3">
    <source>
        <dbReference type="EMBL" id="OIQ76848.1"/>
    </source>
</evidence>
<sequence length="257" mass="27910">MLKTLLLRWGLWPAVAGATLLSIVVSILVAGGLTYDVFGGSMGSSAWVITLVTPTIIAPVMSFFTLRLVLQLEIARMELQHAVHHDPLTELHNRRFFMQALQNEIDHAQSGGPAFAVALLDVDNFKSINDRHGHLGGDAVLRQIAQACRTHTRGSDVFARIGGEEFAMLIRHSGLEEARECAERLLHAIRHLEVALHDGLLAVSASIGLTVYQPETAHLNVLLRLADQALYAAKREGKDRVAVRLAASAAPSAESPI</sequence>
<keyword evidence="1" id="KW-1133">Transmembrane helix</keyword>
<feature type="transmembrane region" description="Helical" evidence="1">
    <location>
        <begin position="12"/>
        <end position="35"/>
    </location>
</feature>
<keyword evidence="3" id="KW-0808">Transferase</keyword>
<dbReference type="EC" id="2.7.7.65" evidence="3"/>
<dbReference type="GO" id="GO:0052621">
    <property type="term" value="F:diguanylate cyclase activity"/>
    <property type="evidence" value="ECO:0007669"/>
    <property type="project" value="UniProtKB-EC"/>
</dbReference>
<comment type="caution">
    <text evidence="3">The sequence shown here is derived from an EMBL/GenBank/DDBJ whole genome shotgun (WGS) entry which is preliminary data.</text>
</comment>
<dbReference type="SMART" id="SM00267">
    <property type="entry name" value="GGDEF"/>
    <property type="match status" value="1"/>
</dbReference>
<keyword evidence="1" id="KW-0812">Transmembrane</keyword>
<dbReference type="CDD" id="cd01949">
    <property type="entry name" value="GGDEF"/>
    <property type="match status" value="1"/>
</dbReference>
<dbReference type="InterPro" id="IPR050469">
    <property type="entry name" value="Diguanylate_Cyclase"/>
</dbReference>
<proteinExistence type="predicted"/>
<gene>
    <name evidence="3" type="primary">ycdT_9</name>
    <name evidence="3" type="ORF">GALL_414630</name>
</gene>
<dbReference type="InterPro" id="IPR043128">
    <property type="entry name" value="Rev_trsase/Diguanyl_cyclase"/>
</dbReference>
<dbReference type="PANTHER" id="PTHR45138">
    <property type="entry name" value="REGULATORY COMPONENTS OF SENSORY TRANSDUCTION SYSTEM"/>
    <property type="match status" value="1"/>
</dbReference>
<dbReference type="PROSITE" id="PS50887">
    <property type="entry name" value="GGDEF"/>
    <property type="match status" value="1"/>
</dbReference>
<evidence type="ECO:0000259" key="2">
    <source>
        <dbReference type="PROSITE" id="PS50887"/>
    </source>
</evidence>
<feature type="domain" description="GGDEF" evidence="2">
    <location>
        <begin position="113"/>
        <end position="246"/>
    </location>
</feature>
<feature type="transmembrane region" description="Helical" evidence="1">
    <location>
        <begin position="47"/>
        <end position="70"/>
    </location>
</feature>
<dbReference type="Gene3D" id="3.30.70.270">
    <property type="match status" value="1"/>
</dbReference>
<keyword evidence="1" id="KW-0472">Membrane</keyword>
<reference evidence="3" key="1">
    <citation type="submission" date="2016-10" db="EMBL/GenBank/DDBJ databases">
        <title>Sequence of Gallionella enrichment culture.</title>
        <authorList>
            <person name="Poehlein A."/>
            <person name="Muehling M."/>
            <person name="Daniel R."/>
        </authorList>
    </citation>
    <scope>NUCLEOTIDE SEQUENCE</scope>
</reference>
<dbReference type="AlphaFoldDB" id="A0A1J5Q0P6"/>
<dbReference type="InterPro" id="IPR029787">
    <property type="entry name" value="Nucleotide_cyclase"/>
</dbReference>
<accession>A0A1J5Q0P6</accession>
<name>A0A1J5Q0P6_9ZZZZ</name>